<feature type="short sequence motif" description="Cx2C motif 2" evidence="10">
    <location>
        <begin position="313"/>
        <end position="316"/>
    </location>
</feature>
<comment type="cofactor">
    <cofactor evidence="1 10">
        <name>[4Fe-4S] cluster</name>
        <dbReference type="ChEBI" id="CHEBI:49883"/>
    </cofactor>
</comment>
<comment type="similarity">
    <text evidence="2 10">Belongs to the anamorsin family.</text>
</comment>
<organism evidence="14 15">
    <name type="scientific">Apophysomyces ossiformis</name>
    <dbReference type="NCBI Taxonomy" id="679940"/>
    <lineage>
        <taxon>Eukaryota</taxon>
        <taxon>Fungi</taxon>
        <taxon>Fungi incertae sedis</taxon>
        <taxon>Mucoromycota</taxon>
        <taxon>Mucoromycotina</taxon>
        <taxon>Mucoromycetes</taxon>
        <taxon>Mucorales</taxon>
        <taxon>Mucorineae</taxon>
        <taxon>Mucoraceae</taxon>
        <taxon>Apophysomyces</taxon>
    </lineage>
</organism>
<comment type="domain">
    <text evidence="10">The N-terminal domain has structural similarity with S-adenosyl-L-methionine-dependent methyltransferases, but does not bind S-adenosyl-L-methionine. It is required for correct assembly of the 2 Fe-S clusters.</text>
</comment>
<keyword evidence="4 10" id="KW-0963">Cytoplasm</keyword>
<feature type="binding site" evidence="10">
    <location>
        <position position="302"/>
    </location>
    <ligand>
        <name>[4Fe-4S] cluster</name>
        <dbReference type="ChEBI" id="CHEBI:49883"/>
    </ligand>
</feature>
<dbReference type="Proteomes" id="UP000605846">
    <property type="component" value="Unassembled WGS sequence"/>
</dbReference>
<evidence type="ECO:0000256" key="9">
    <source>
        <dbReference type="ARBA" id="ARBA00023128"/>
    </source>
</evidence>
<evidence type="ECO:0000313" key="14">
    <source>
        <dbReference type="EMBL" id="KAF7723741.1"/>
    </source>
</evidence>
<comment type="cofactor">
    <cofactor evidence="10">
        <name>[2Fe-2S] cluster</name>
        <dbReference type="ChEBI" id="CHEBI:190135"/>
    </cofactor>
</comment>
<feature type="binding site" evidence="10">
    <location>
        <position position="262"/>
    </location>
    <ligand>
        <name>[2Fe-2S] cluster</name>
        <dbReference type="ChEBI" id="CHEBI:190135"/>
    </ligand>
</feature>
<keyword evidence="8 10" id="KW-0411">Iron-sulfur</keyword>
<evidence type="ECO:0000313" key="15">
    <source>
        <dbReference type="Proteomes" id="UP000605846"/>
    </source>
</evidence>
<dbReference type="GO" id="GO:0046872">
    <property type="term" value="F:metal ion binding"/>
    <property type="evidence" value="ECO:0007669"/>
    <property type="project" value="UniProtKB-KW"/>
</dbReference>
<feature type="domain" description="Anamorsin N-terminal" evidence="13">
    <location>
        <begin position="11"/>
        <end position="183"/>
    </location>
</feature>
<dbReference type="Pfam" id="PF20922">
    <property type="entry name" value="Anamorsin_N"/>
    <property type="match status" value="1"/>
</dbReference>
<dbReference type="GO" id="GO:0005758">
    <property type="term" value="C:mitochondrial intermembrane space"/>
    <property type="evidence" value="ECO:0007669"/>
    <property type="project" value="UniProtKB-SubCell"/>
</dbReference>
<feature type="compositionally biased region" description="Basic and acidic residues" evidence="11">
    <location>
        <begin position="234"/>
        <end position="248"/>
    </location>
</feature>
<keyword evidence="7 10" id="KW-0408">Iron</keyword>
<evidence type="ECO:0000256" key="6">
    <source>
        <dbReference type="ARBA" id="ARBA00022723"/>
    </source>
</evidence>
<feature type="binding site" evidence="10">
    <location>
        <position position="316"/>
    </location>
    <ligand>
        <name>[4Fe-4S] cluster</name>
        <dbReference type="ChEBI" id="CHEBI:49883"/>
    </ligand>
</feature>
<dbReference type="EMBL" id="JABAYA010000141">
    <property type="protein sequence ID" value="KAF7723741.1"/>
    <property type="molecule type" value="Genomic_DNA"/>
</dbReference>
<dbReference type="GO" id="GO:0051539">
    <property type="term" value="F:4 iron, 4 sulfur cluster binding"/>
    <property type="evidence" value="ECO:0007669"/>
    <property type="project" value="UniProtKB-KW"/>
</dbReference>
<keyword evidence="9 10" id="KW-0496">Mitochondrion</keyword>
<gene>
    <name evidence="14" type="primary">CIAPIN1</name>
    <name evidence="14" type="ORF">EC973_001717</name>
</gene>
<feature type="binding site" evidence="10">
    <location>
        <position position="249"/>
    </location>
    <ligand>
        <name>[2Fe-2S] cluster</name>
        <dbReference type="ChEBI" id="CHEBI:190135"/>
    </ligand>
</feature>
<feature type="domain" description="Anamorsin C-terminal" evidence="12">
    <location>
        <begin position="244"/>
        <end position="332"/>
    </location>
</feature>
<dbReference type="AlphaFoldDB" id="A0A8H7EP52"/>
<dbReference type="OrthoDB" id="311633at2759"/>
<accession>A0A8H7EP52</accession>
<evidence type="ECO:0000259" key="13">
    <source>
        <dbReference type="Pfam" id="PF20922"/>
    </source>
</evidence>
<evidence type="ECO:0000256" key="2">
    <source>
        <dbReference type="ARBA" id="ARBA00008169"/>
    </source>
</evidence>
<comment type="caution">
    <text evidence="14">The sequence shown here is derived from an EMBL/GenBank/DDBJ whole genome shotgun (WGS) entry which is preliminary data.</text>
</comment>
<feature type="region of interest" description="Disordered" evidence="11">
    <location>
        <begin position="228"/>
        <end position="248"/>
    </location>
</feature>
<comment type="domain">
    <text evidence="10">The C-terminal domain binds 2 Fe-S clusters but is otherwise mostly in an intrinsically disordered conformation.</text>
</comment>
<feature type="binding site" evidence="10">
    <location>
        <position position="305"/>
    </location>
    <ligand>
        <name>[4Fe-4S] cluster</name>
        <dbReference type="ChEBI" id="CHEBI:49883"/>
    </ligand>
</feature>
<keyword evidence="3 10" id="KW-0004">4Fe-4S</keyword>
<evidence type="ECO:0000256" key="4">
    <source>
        <dbReference type="ARBA" id="ARBA00022490"/>
    </source>
</evidence>
<feature type="short sequence motif" description="Cx2C motif 1" evidence="10">
    <location>
        <begin position="302"/>
        <end position="305"/>
    </location>
</feature>
<dbReference type="Gene3D" id="3.40.50.150">
    <property type="entry name" value="Vaccinia Virus protein VP39"/>
    <property type="match status" value="1"/>
</dbReference>
<name>A0A8H7EP52_9FUNG</name>
<dbReference type="PANTHER" id="PTHR13273">
    <property type="entry name" value="ANAMORSIN"/>
    <property type="match status" value="1"/>
</dbReference>
<feature type="binding site" evidence="10">
    <location>
        <position position="313"/>
    </location>
    <ligand>
        <name>[4Fe-4S] cluster</name>
        <dbReference type="ChEBI" id="CHEBI:49883"/>
    </ligand>
</feature>
<evidence type="ECO:0000256" key="1">
    <source>
        <dbReference type="ARBA" id="ARBA00001966"/>
    </source>
</evidence>
<keyword evidence="5 10" id="KW-0001">2Fe-2S</keyword>
<dbReference type="GO" id="GO:0051537">
    <property type="term" value="F:2 iron, 2 sulfur cluster binding"/>
    <property type="evidence" value="ECO:0007669"/>
    <property type="project" value="UniProtKB-UniRule"/>
</dbReference>
<comment type="caution">
    <text evidence="10">Lacks conserved residue(s) required for the propagation of feature annotation.</text>
</comment>
<evidence type="ECO:0000256" key="10">
    <source>
        <dbReference type="HAMAP-Rule" id="MF_03115"/>
    </source>
</evidence>
<keyword evidence="6 10" id="KW-0479">Metal-binding</keyword>
<evidence type="ECO:0000256" key="11">
    <source>
        <dbReference type="SAM" id="MobiDB-lite"/>
    </source>
</evidence>
<dbReference type="GO" id="GO:0016226">
    <property type="term" value="P:iron-sulfur cluster assembly"/>
    <property type="evidence" value="ECO:0007669"/>
    <property type="project" value="UniProtKB-UniRule"/>
</dbReference>
<feature type="binding site" evidence="10">
    <location>
        <position position="264"/>
    </location>
    <ligand>
        <name>[2Fe-2S] cluster</name>
        <dbReference type="ChEBI" id="CHEBI:190135"/>
    </ligand>
</feature>
<evidence type="ECO:0000259" key="12">
    <source>
        <dbReference type="Pfam" id="PF05093"/>
    </source>
</evidence>
<dbReference type="InterPro" id="IPR049011">
    <property type="entry name" value="Anamorsin_N_metazoan"/>
</dbReference>
<dbReference type="HAMAP" id="MF_03115">
    <property type="entry name" value="Anamorsin"/>
    <property type="match status" value="1"/>
</dbReference>
<dbReference type="PANTHER" id="PTHR13273:SF14">
    <property type="entry name" value="ANAMORSIN"/>
    <property type="match status" value="1"/>
</dbReference>
<dbReference type="InterPro" id="IPR029063">
    <property type="entry name" value="SAM-dependent_MTases_sf"/>
</dbReference>
<evidence type="ECO:0000256" key="8">
    <source>
        <dbReference type="ARBA" id="ARBA00023014"/>
    </source>
</evidence>
<dbReference type="Pfam" id="PF05093">
    <property type="entry name" value="CIAPIN1"/>
    <property type="match status" value="1"/>
</dbReference>
<evidence type="ECO:0000256" key="3">
    <source>
        <dbReference type="ARBA" id="ARBA00022485"/>
    </source>
</evidence>
<sequence>MVLPIDSIKQGESILFVAPSTVDQEAFLKTKSATEAQVGPSGTTAFEVLERVADAPLKKSSYHQIFSNTFSPSVSVHTPSMLSQFLSTLTAGGTLILTEPVLVADLSNTVCPITRKENDLVSMLKLAGFVDISAKVEAVSDEELATFFKLWGASRVEQGVSRLSGKFGVARITAKKPAYEVGQKMMLNFKKKPAANNTTTATNTKKAVWTISANDDDEDDMELEDEDALLDEEDKVKPSKESLARPDDCEMEGGRRKACKNCTCGRADMEEGESNVVSLDLMDDIEDEIVEVDPTPKKVGGCGSCALGDAFRCSTCPYLGMPAFNPGEKISLGGMFGKDDIDM</sequence>
<dbReference type="GO" id="GO:0009055">
    <property type="term" value="F:electron transfer activity"/>
    <property type="evidence" value="ECO:0007669"/>
    <property type="project" value="UniProtKB-UniRule"/>
</dbReference>
<comment type="domain">
    <text evidence="10">The twin Cx2C motifs are involved in the recognition by the mitochondrial MIA40-ERV1 disulfide relay system. The formation of 2 disulfide bonds in the Cx2C motifs through dithiol/disulfide exchange reactions effectively traps the protein in the mitochondrial intermembrane space.</text>
</comment>
<feature type="binding site" evidence="10">
    <location>
        <position position="259"/>
    </location>
    <ligand>
        <name>[2Fe-2S] cluster</name>
        <dbReference type="ChEBI" id="CHEBI:190135"/>
    </ligand>
</feature>
<dbReference type="InterPro" id="IPR007785">
    <property type="entry name" value="Anamorsin"/>
</dbReference>
<reference evidence="14" key="1">
    <citation type="submission" date="2020-01" db="EMBL/GenBank/DDBJ databases">
        <title>Genome Sequencing of Three Apophysomyces-Like Fungal Strains Confirms a Novel Fungal Genus in the Mucoromycota with divergent Burkholderia-like Endosymbiotic Bacteria.</title>
        <authorList>
            <person name="Stajich J.E."/>
            <person name="Macias A.M."/>
            <person name="Carter-House D."/>
            <person name="Lovett B."/>
            <person name="Kasson L.R."/>
            <person name="Berry K."/>
            <person name="Grigoriev I."/>
            <person name="Chang Y."/>
            <person name="Spatafora J."/>
            <person name="Kasson M.T."/>
        </authorList>
    </citation>
    <scope>NUCLEOTIDE SEQUENCE</scope>
    <source>
        <strain evidence="14">NRRL A-21654</strain>
    </source>
</reference>
<protein>
    <submittedName>
        <fullName evidence="14">Anamorsin</fullName>
    </submittedName>
</protein>
<proteinExistence type="inferred from homology"/>
<comment type="subcellular location">
    <subcellularLocation>
        <location evidence="10">Cytoplasm</location>
    </subcellularLocation>
    <subcellularLocation>
        <location evidence="10">Mitochondrion intermembrane space</location>
    </subcellularLocation>
</comment>
<dbReference type="InterPro" id="IPR046408">
    <property type="entry name" value="CIAPIN1"/>
</dbReference>
<feature type="region of interest" description="Fe-S binding site B" evidence="10">
    <location>
        <begin position="302"/>
        <end position="316"/>
    </location>
</feature>
<keyword evidence="15" id="KW-1185">Reference proteome</keyword>
<evidence type="ECO:0000256" key="5">
    <source>
        <dbReference type="ARBA" id="ARBA00022714"/>
    </source>
</evidence>
<evidence type="ECO:0000256" key="7">
    <source>
        <dbReference type="ARBA" id="ARBA00023004"/>
    </source>
</evidence>